<keyword evidence="6" id="KW-0997">Cell inner membrane</keyword>
<proteinExistence type="inferred from homology"/>
<dbReference type="InterPro" id="IPR012902">
    <property type="entry name" value="N_methyl_site"/>
</dbReference>
<dbReference type="NCBIfam" id="TIGR01710">
    <property type="entry name" value="typeII_sec_gspG"/>
    <property type="match status" value="1"/>
</dbReference>
<keyword evidence="7 10" id="KW-0812">Transmembrane</keyword>
<evidence type="ECO:0000256" key="8">
    <source>
        <dbReference type="ARBA" id="ARBA00022989"/>
    </source>
</evidence>
<dbReference type="EMBL" id="UOFS01000039">
    <property type="protein sequence ID" value="VAW99054.1"/>
    <property type="molecule type" value="Genomic_DNA"/>
</dbReference>
<name>A0A3B1AYC3_9ZZZZ</name>
<dbReference type="Pfam" id="PF08334">
    <property type="entry name" value="T2SSG"/>
    <property type="match status" value="1"/>
</dbReference>
<evidence type="ECO:0000256" key="3">
    <source>
        <dbReference type="ARBA" id="ARBA00020042"/>
    </source>
</evidence>
<evidence type="ECO:0000313" key="12">
    <source>
        <dbReference type="EMBL" id="VAW99054.1"/>
    </source>
</evidence>
<protein>
    <recommendedName>
        <fullName evidence="3">Type II secretion system core protein G</fullName>
    </recommendedName>
</protein>
<comment type="subcellular location">
    <subcellularLocation>
        <location evidence="1">Cell inner membrane</location>
        <topology evidence="1">Single-pass membrane protein</topology>
    </subcellularLocation>
</comment>
<evidence type="ECO:0000256" key="10">
    <source>
        <dbReference type="SAM" id="Phobius"/>
    </source>
</evidence>
<evidence type="ECO:0000256" key="4">
    <source>
        <dbReference type="ARBA" id="ARBA00022475"/>
    </source>
</evidence>
<dbReference type="PROSITE" id="PS00409">
    <property type="entry name" value="PROKAR_NTER_METHYL"/>
    <property type="match status" value="1"/>
</dbReference>
<evidence type="ECO:0000256" key="5">
    <source>
        <dbReference type="ARBA" id="ARBA00022481"/>
    </source>
</evidence>
<dbReference type="PRINTS" id="PR00813">
    <property type="entry name" value="BCTERIALGSPG"/>
</dbReference>
<feature type="transmembrane region" description="Helical" evidence="10">
    <location>
        <begin position="21"/>
        <end position="40"/>
    </location>
</feature>
<dbReference type="Gene3D" id="3.30.700.10">
    <property type="entry name" value="Glycoprotein, Type 4 Pilin"/>
    <property type="match status" value="1"/>
</dbReference>
<dbReference type="AlphaFoldDB" id="A0A3B1AYC3"/>
<dbReference type="PANTHER" id="PTHR30093">
    <property type="entry name" value="GENERAL SECRETION PATHWAY PROTEIN G"/>
    <property type="match status" value="1"/>
</dbReference>
<keyword evidence="4" id="KW-1003">Cell membrane</keyword>
<dbReference type="PANTHER" id="PTHR30093:SF44">
    <property type="entry name" value="TYPE II SECRETION SYSTEM CORE PROTEIN G"/>
    <property type="match status" value="1"/>
</dbReference>
<evidence type="ECO:0000256" key="2">
    <source>
        <dbReference type="ARBA" id="ARBA00009984"/>
    </source>
</evidence>
<dbReference type="SUPFAM" id="SSF54523">
    <property type="entry name" value="Pili subunits"/>
    <property type="match status" value="1"/>
</dbReference>
<feature type="domain" description="Type II secretion system protein GspG C-terminal" evidence="11">
    <location>
        <begin position="38"/>
        <end position="143"/>
    </location>
</feature>
<evidence type="ECO:0000256" key="6">
    <source>
        <dbReference type="ARBA" id="ARBA00022519"/>
    </source>
</evidence>
<dbReference type="Pfam" id="PF07963">
    <property type="entry name" value="N_methyl"/>
    <property type="match status" value="1"/>
</dbReference>
<sequence length="146" mass="16071">MKIQNLNKTVNQQSGFTLIEVMVVVVILAILAAAIVPNIMNKPDAARITAAKGDIRTLENAASMYKLDNYNYPSTDQGLESLVIKPAGAPEPKHYNKGGYVKKIKKDPWSNPYQYLSPGVHGDIDIYSLGPDQQPSDDDIGNWNIE</sequence>
<dbReference type="GO" id="GO:0015627">
    <property type="term" value="C:type II protein secretion system complex"/>
    <property type="evidence" value="ECO:0007669"/>
    <property type="project" value="InterPro"/>
</dbReference>
<dbReference type="InterPro" id="IPR000983">
    <property type="entry name" value="Bac_GSPG_pilin"/>
</dbReference>
<dbReference type="GO" id="GO:0005886">
    <property type="term" value="C:plasma membrane"/>
    <property type="evidence" value="ECO:0007669"/>
    <property type="project" value="UniProtKB-SubCell"/>
</dbReference>
<evidence type="ECO:0000256" key="7">
    <source>
        <dbReference type="ARBA" id="ARBA00022692"/>
    </source>
</evidence>
<comment type="similarity">
    <text evidence="2">Belongs to the GSP G family.</text>
</comment>
<gene>
    <name evidence="12" type="ORF">MNBD_GAMMA22-1417</name>
</gene>
<keyword evidence="8 10" id="KW-1133">Transmembrane helix</keyword>
<evidence type="ECO:0000259" key="11">
    <source>
        <dbReference type="Pfam" id="PF08334"/>
    </source>
</evidence>
<dbReference type="InterPro" id="IPR045584">
    <property type="entry name" value="Pilin-like"/>
</dbReference>
<reference evidence="12" key="1">
    <citation type="submission" date="2018-06" db="EMBL/GenBank/DDBJ databases">
        <authorList>
            <person name="Zhirakovskaya E."/>
        </authorList>
    </citation>
    <scope>NUCLEOTIDE SEQUENCE</scope>
</reference>
<keyword evidence="5" id="KW-0488">Methylation</keyword>
<evidence type="ECO:0000256" key="1">
    <source>
        <dbReference type="ARBA" id="ARBA00004377"/>
    </source>
</evidence>
<dbReference type="InterPro" id="IPR010054">
    <property type="entry name" value="Type2_sec_GspG"/>
</dbReference>
<dbReference type="NCBIfam" id="TIGR02532">
    <property type="entry name" value="IV_pilin_GFxxxE"/>
    <property type="match status" value="1"/>
</dbReference>
<keyword evidence="9 10" id="KW-0472">Membrane</keyword>
<accession>A0A3B1AYC3</accession>
<organism evidence="12">
    <name type="scientific">hydrothermal vent metagenome</name>
    <dbReference type="NCBI Taxonomy" id="652676"/>
    <lineage>
        <taxon>unclassified sequences</taxon>
        <taxon>metagenomes</taxon>
        <taxon>ecological metagenomes</taxon>
    </lineage>
</organism>
<dbReference type="InterPro" id="IPR013545">
    <property type="entry name" value="T2SS_protein-GspG_C"/>
</dbReference>
<dbReference type="GO" id="GO:0015628">
    <property type="term" value="P:protein secretion by the type II secretion system"/>
    <property type="evidence" value="ECO:0007669"/>
    <property type="project" value="InterPro"/>
</dbReference>
<evidence type="ECO:0000256" key="9">
    <source>
        <dbReference type="ARBA" id="ARBA00023136"/>
    </source>
</evidence>